<dbReference type="SMART" id="SM00267">
    <property type="entry name" value="GGDEF"/>
    <property type="match status" value="1"/>
</dbReference>
<dbReference type="InterPro" id="IPR003018">
    <property type="entry name" value="GAF"/>
</dbReference>
<keyword evidence="5" id="KW-1185">Reference proteome</keyword>
<dbReference type="AlphaFoldDB" id="A0A0R0AGQ7"/>
<dbReference type="InterPro" id="IPR050706">
    <property type="entry name" value="Cyclic-di-GMP_PDE-like"/>
</dbReference>
<protein>
    <recommendedName>
        <fullName evidence="6">Diguanylate cyclase</fullName>
    </recommendedName>
</protein>
<keyword evidence="1" id="KW-0175">Coiled coil</keyword>
<dbReference type="PROSITE" id="PS50887">
    <property type="entry name" value="GGDEF"/>
    <property type="match status" value="1"/>
</dbReference>
<dbReference type="STRING" id="676599.ARC20_13015"/>
<dbReference type="PROSITE" id="PS50883">
    <property type="entry name" value="EAL"/>
    <property type="match status" value="1"/>
</dbReference>
<dbReference type="CDD" id="cd01948">
    <property type="entry name" value="EAL"/>
    <property type="match status" value="1"/>
</dbReference>
<dbReference type="Pfam" id="PF01590">
    <property type="entry name" value="GAF"/>
    <property type="match status" value="1"/>
</dbReference>
<dbReference type="InterPro" id="IPR035919">
    <property type="entry name" value="EAL_sf"/>
</dbReference>
<evidence type="ECO:0000259" key="3">
    <source>
        <dbReference type="PROSITE" id="PS50887"/>
    </source>
</evidence>
<dbReference type="NCBIfam" id="TIGR00254">
    <property type="entry name" value="GGDEF"/>
    <property type="match status" value="1"/>
</dbReference>
<dbReference type="Gene3D" id="3.20.20.450">
    <property type="entry name" value="EAL domain"/>
    <property type="match status" value="1"/>
</dbReference>
<dbReference type="Gene3D" id="3.30.70.270">
    <property type="match status" value="1"/>
</dbReference>
<dbReference type="Pfam" id="PF00990">
    <property type="entry name" value="GGDEF"/>
    <property type="match status" value="1"/>
</dbReference>
<evidence type="ECO:0000259" key="2">
    <source>
        <dbReference type="PROSITE" id="PS50883"/>
    </source>
</evidence>
<dbReference type="SMART" id="SM00065">
    <property type="entry name" value="GAF"/>
    <property type="match status" value="2"/>
</dbReference>
<comment type="caution">
    <text evidence="4">The sequence shown here is derived from an EMBL/GenBank/DDBJ whole genome shotgun (WGS) entry which is preliminary data.</text>
</comment>
<dbReference type="InterPro" id="IPR029787">
    <property type="entry name" value="Nucleotide_cyclase"/>
</dbReference>
<dbReference type="Proteomes" id="UP000051802">
    <property type="component" value="Unassembled WGS sequence"/>
</dbReference>
<dbReference type="CDD" id="cd01949">
    <property type="entry name" value="GGDEF"/>
    <property type="match status" value="1"/>
</dbReference>
<evidence type="ECO:0000256" key="1">
    <source>
        <dbReference type="SAM" id="Coils"/>
    </source>
</evidence>
<dbReference type="Pfam" id="PF00563">
    <property type="entry name" value="EAL"/>
    <property type="match status" value="1"/>
</dbReference>
<dbReference type="InterPro" id="IPR043128">
    <property type="entry name" value="Rev_trsase/Diguanyl_cyclase"/>
</dbReference>
<dbReference type="SUPFAM" id="SSF55073">
    <property type="entry name" value="Nucleotide cyclase"/>
    <property type="match status" value="1"/>
</dbReference>
<dbReference type="Pfam" id="PF13185">
    <property type="entry name" value="GAF_2"/>
    <property type="match status" value="1"/>
</dbReference>
<dbReference type="SUPFAM" id="SSF55781">
    <property type="entry name" value="GAF domain-like"/>
    <property type="match status" value="2"/>
</dbReference>
<evidence type="ECO:0000313" key="5">
    <source>
        <dbReference type="Proteomes" id="UP000051802"/>
    </source>
</evidence>
<dbReference type="InterPro" id="IPR001633">
    <property type="entry name" value="EAL_dom"/>
</dbReference>
<reference evidence="4 5" key="1">
    <citation type="submission" date="2015-10" db="EMBL/GenBank/DDBJ databases">
        <title>Genome sequencing and analysis of members of genus Stenotrophomonas.</title>
        <authorList>
            <person name="Patil P.P."/>
            <person name="Midha S."/>
            <person name="Patil P.B."/>
        </authorList>
    </citation>
    <scope>NUCLEOTIDE SEQUENCE [LARGE SCALE GENOMIC DNA]</scope>
    <source>
        <strain evidence="4 5">JCM 16536</strain>
    </source>
</reference>
<dbReference type="Gene3D" id="3.30.450.40">
    <property type="match status" value="2"/>
</dbReference>
<dbReference type="PANTHER" id="PTHR33121">
    <property type="entry name" value="CYCLIC DI-GMP PHOSPHODIESTERASE PDEF"/>
    <property type="match status" value="1"/>
</dbReference>
<sequence>MDFTMLISPSAMAHRLRIAQACDRAAAVLAGVMPAGGALALAWRDGRLDDEALGTSPGAGETLRAHAIAGLSRRDTPETSERLHVWRSDDDFAVLALAWDGPGQDAAREQAWLRLAECVVGATLDGALLQAEIEDLEKSKLLQQALYEIADLAGNELDLSQMLQRIHAVVGSLMYAENFYIVEYDAAAASMRFLYFVDQQDGFVADPSRSYRHQDLPNSLTLALLSRGVALSGPSDELSERLNISQDPTRGPESLDWLGVPMLRDGQVAGAIVVQSYDEKIGFSEQDRILLAYVAQHVLTAIDRRQAKVQLERRVEERTRELQHANRELQDEIIERKRAEKLQLALFRISELAGASESLSQYYAEVHDVVGGLLDARNFYIALINENGDGLEFAYSVDEHNGVRPARKFSGGLTEYLIQTRSALLATRADIDAMAAAGKLTNIGAQAHSWLGVPLFIDDEVVGAIVVQSYSPQVSYTPHDQRLLAFVAHNIGNGLARQRNQARLRLAHAELEVRVHERTRELAELNEQLLSQIAERLRAEQRLTHQALHDALTGLPNRAHLLDRLDESIQRAAHGDGEAFAVLFLDLDRFKLVNDSVGHAAGDRMLIEVAQRIVATVRADDVVARLGGDEFAILMRCPEGVEAARELAQRLQGVLGQPMWVAGRELFPSGSMGVALWSHRYRTGEEMLRDADAAMYRAKAQIAERFAVFDEAMREEALRSLDLEADMRRALNNRDFHPFYQPIVRLEDNVVVGHEALLRWEHESRGLLRPNVFIHLGEDSGLIEQVDWQLYEQVIEHLARGGEGYVSVNVSPRHFRSVDFAERLLGLIDAVGADPVRLRLEITEVALLDDAPRTLRILRTLRERGVLIQLDDFGTGYSALSYLHRFPISALKIDQSFVAGLHQGGGQDSLALVRSILALAATLGIETVGEGIETEQQRRTLRELGCHYGQGYLLGKPTPRPEGLAWA</sequence>
<dbReference type="GO" id="GO:0071111">
    <property type="term" value="F:cyclic-guanylate-specific phosphodiesterase activity"/>
    <property type="evidence" value="ECO:0007669"/>
    <property type="project" value="InterPro"/>
</dbReference>
<feature type="domain" description="EAL" evidence="2">
    <location>
        <begin position="720"/>
        <end position="967"/>
    </location>
</feature>
<dbReference type="InterPro" id="IPR000160">
    <property type="entry name" value="GGDEF_dom"/>
</dbReference>
<proteinExistence type="predicted"/>
<accession>A0A0R0AGQ7</accession>
<dbReference type="PANTHER" id="PTHR33121:SF70">
    <property type="entry name" value="SIGNALING PROTEIN YKOW"/>
    <property type="match status" value="1"/>
</dbReference>
<feature type="domain" description="GGDEF" evidence="3">
    <location>
        <begin position="578"/>
        <end position="711"/>
    </location>
</feature>
<feature type="coiled-coil region" evidence="1">
    <location>
        <begin position="308"/>
        <end position="342"/>
    </location>
</feature>
<name>A0A0R0AGQ7_9GAMM</name>
<dbReference type="SMART" id="SM00052">
    <property type="entry name" value="EAL"/>
    <property type="match status" value="1"/>
</dbReference>
<organism evidence="4 5">
    <name type="scientific">Stenotrophomonas panacihumi</name>
    <dbReference type="NCBI Taxonomy" id="676599"/>
    <lineage>
        <taxon>Bacteria</taxon>
        <taxon>Pseudomonadati</taxon>
        <taxon>Pseudomonadota</taxon>
        <taxon>Gammaproteobacteria</taxon>
        <taxon>Lysobacterales</taxon>
        <taxon>Lysobacteraceae</taxon>
        <taxon>Stenotrophomonas</taxon>
    </lineage>
</organism>
<dbReference type="SUPFAM" id="SSF141868">
    <property type="entry name" value="EAL domain-like"/>
    <property type="match status" value="1"/>
</dbReference>
<dbReference type="InterPro" id="IPR029016">
    <property type="entry name" value="GAF-like_dom_sf"/>
</dbReference>
<dbReference type="OrthoDB" id="9804951at2"/>
<evidence type="ECO:0008006" key="6">
    <source>
        <dbReference type="Google" id="ProtNLM"/>
    </source>
</evidence>
<gene>
    <name evidence="4" type="ORF">ARC20_13015</name>
</gene>
<dbReference type="EMBL" id="LLXU01000096">
    <property type="protein sequence ID" value="KRG40551.1"/>
    <property type="molecule type" value="Genomic_DNA"/>
</dbReference>
<feature type="coiled-coil region" evidence="1">
    <location>
        <begin position="499"/>
        <end position="542"/>
    </location>
</feature>
<evidence type="ECO:0000313" key="4">
    <source>
        <dbReference type="EMBL" id="KRG40551.1"/>
    </source>
</evidence>